<protein>
    <submittedName>
        <fullName evidence="2">Uncharacterized protein</fullName>
    </submittedName>
</protein>
<feature type="compositionally biased region" description="Polar residues" evidence="1">
    <location>
        <begin position="117"/>
        <end position="142"/>
    </location>
</feature>
<accession>A0A8H6A2H8</accession>
<gene>
    <name evidence="2" type="ORF">ETB97_002573</name>
</gene>
<name>A0A8H6A2H8_PETAA</name>
<comment type="caution">
    <text evidence="2">The sequence shown here is derived from an EMBL/GenBank/DDBJ whole genome shotgun (WGS) entry which is preliminary data.</text>
</comment>
<feature type="region of interest" description="Disordered" evidence="1">
    <location>
        <begin position="117"/>
        <end position="152"/>
    </location>
</feature>
<keyword evidence="3" id="KW-1185">Reference proteome</keyword>
<evidence type="ECO:0000313" key="2">
    <source>
        <dbReference type="EMBL" id="KAF5859662.1"/>
    </source>
</evidence>
<dbReference type="AlphaFoldDB" id="A0A8H6A2H8"/>
<sequence>MDRTGWPRVYQGVYWGLLQGLCNLLCWTTGRTDLLLEYKPAGESIISPAADEARLRYLILAIDSVLDHCEETLQQTRIRFCQSHLALLQQIWEHRLWDNLDAINELKQFLQWTSRPRQPRAQLSPQQNPYKSNYGITPSSDSGSDDGWELEVYDTQPPTVSGMYHSHFAAANTSIVSPTVAHEIAQELI</sequence>
<organism evidence="2 3">
    <name type="scientific">Petromyces alliaceus</name>
    <name type="common">Aspergillus alliaceus</name>
    <dbReference type="NCBI Taxonomy" id="209559"/>
    <lineage>
        <taxon>Eukaryota</taxon>
        <taxon>Fungi</taxon>
        <taxon>Dikarya</taxon>
        <taxon>Ascomycota</taxon>
        <taxon>Pezizomycotina</taxon>
        <taxon>Eurotiomycetes</taxon>
        <taxon>Eurotiomycetidae</taxon>
        <taxon>Eurotiales</taxon>
        <taxon>Aspergillaceae</taxon>
        <taxon>Aspergillus</taxon>
        <taxon>Aspergillus subgen. Circumdati</taxon>
    </lineage>
</organism>
<dbReference type="Proteomes" id="UP000541154">
    <property type="component" value="Unassembled WGS sequence"/>
</dbReference>
<reference evidence="2 3" key="1">
    <citation type="submission" date="2019-04" db="EMBL/GenBank/DDBJ databases">
        <title>Aspergillus burnettii sp. nov., novel species from soil in southeast Queensland.</title>
        <authorList>
            <person name="Gilchrist C.L.M."/>
            <person name="Pitt J.I."/>
            <person name="Lange L."/>
            <person name="Lacey H.J."/>
            <person name="Vuong D."/>
            <person name="Midgley D.J."/>
            <person name="Greenfield P."/>
            <person name="Bradbury M."/>
            <person name="Lacey E."/>
            <person name="Busk P.K."/>
            <person name="Pilgaard B."/>
            <person name="Chooi Y.H."/>
            <person name="Piggott A.M."/>
        </authorList>
    </citation>
    <scope>NUCLEOTIDE SEQUENCE [LARGE SCALE GENOMIC DNA]</scope>
    <source>
        <strain evidence="2 3">FRR 5400</strain>
    </source>
</reference>
<feature type="compositionally biased region" description="Acidic residues" evidence="1">
    <location>
        <begin position="143"/>
        <end position="152"/>
    </location>
</feature>
<evidence type="ECO:0000256" key="1">
    <source>
        <dbReference type="SAM" id="MobiDB-lite"/>
    </source>
</evidence>
<evidence type="ECO:0000313" key="3">
    <source>
        <dbReference type="Proteomes" id="UP000541154"/>
    </source>
</evidence>
<proteinExistence type="predicted"/>
<dbReference type="EMBL" id="SPNV01000157">
    <property type="protein sequence ID" value="KAF5859662.1"/>
    <property type="molecule type" value="Genomic_DNA"/>
</dbReference>